<protein>
    <submittedName>
        <fullName evidence="2">SET domain-containing protein</fullName>
    </submittedName>
</protein>
<dbReference type="InterPro" id="IPR001214">
    <property type="entry name" value="SET_dom"/>
</dbReference>
<dbReference type="SUPFAM" id="SSF82199">
    <property type="entry name" value="SET domain"/>
    <property type="match status" value="1"/>
</dbReference>
<dbReference type="CDD" id="cd20071">
    <property type="entry name" value="SET_SMYD"/>
    <property type="match status" value="1"/>
</dbReference>
<gene>
    <name evidence="2" type="ORF">EJ06DRAFT_542256</name>
</gene>
<feature type="domain" description="SET" evidence="1">
    <location>
        <begin position="116"/>
        <end position="266"/>
    </location>
</feature>
<evidence type="ECO:0000313" key="2">
    <source>
        <dbReference type="EMBL" id="KAF2402643.1"/>
    </source>
</evidence>
<dbReference type="Gene3D" id="2.170.270.10">
    <property type="entry name" value="SET domain"/>
    <property type="match status" value="1"/>
</dbReference>
<evidence type="ECO:0000313" key="3">
    <source>
        <dbReference type="Proteomes" id="UP000799640"/>
    </source>
</evidence>
<dbReference type="OrthoDB" id="1028014at2759"/>
<name>A0A6G1I2W0_9PEZI</name>
<reference evidence="2" key="1">
    <citation type="journal article" date="2020" name="Stud. Mycol.">
        <title>101 Dothideomycetes genomes: a test case for predicting lifestyles and emergence of pathogens.</title>
        <authorList>
            <person name="Haridas S."/>
            <person name="Albert R."/>
            <person name="Binder M."/>
            <person name="Bloem J."/>
            <person name="Labutti K."/>
            <person name="Salamov A."/>
            <person name="Andreopoulos B."/>
            <person name="Baker S."/>
            <person name="Barry K."/>
            <person name="Bills G."/>
            <person name="Bluhm B."/>
            <person name="Cannon C."/>
            <person name="Castanera R."/>
            <person name="Culley D."/>
            <person name="Daum C."/>
            <person name="Ezra D."/>
            <person name="Gonzalez J."/>
            <person name="Henrissat B."/>
            <person name="Kuo A."/>
            <person name="Liang C."/>
            <person name="Lipzen A."/>
            <person name="Lutzoni F."/>
            <person name="Magnuson J."/>
            <person name="Mondo S."/>
            <person name="Nolan M."/>
            <person name="Ohm R."/>
            <person name="Pangilinan J."/>
            <person name="Park H.-J."/>
            <person name="Ramirez L."/>
            <person name="Alfaro M."/>
            <person name="Sun H."/>
            <person name="Tritt A."/>
            <person name="Yoshinaga Y."/>
            <person name="Zwiers L.-H."/>
            <person name="Turgeon B."/>
            <person name="Goodwin S."/>
            <person name="Spatafora J."/>
            <person name="Crous P."/>
            <person name="Grigoriev I."/>
        </authorList>
    </citation>
    <scope>NUCLEOTIDE SEQUENCE</scope>
    <source>
        <strain evidence="2">CBS 262.69</strain>
    </source>
</reference>
<dbReference type="SMART" id="SM00317">
    <property type="entry name" value="SET"/>
    <property type="match status" value="1"/>
</dbReference>
<dbReference type="PANTHER" id="PTHR47332:SF6">
    <property type="entry name" value="SET DOMAIN-CONTAINING PROTEIN"/>
    <property type="match status" value="1"/>
</dbReference>
<dbReference type="PANTHER" id="PTHR47332">
    <property type="entry name" value="SET DOMAIN-CONTAINING PROTEIN 5"/>
    <property type="match status" value="1"/>
</dbReference>
<dbReference type="AlphaFoldDB" id="A0A6G1I2W0"/>
<organism evidence="2 3">
    <name type="scientific">Trichodelitschia bisporula</name>
    <dbReference type="NCBI Taxonomy" id="703511"/>
    <lineage>
        <taxon>Eukaryota</taxon>
        <taxon>Fungi</taxon>
        <taxon>Dikarya</taxon>
        <taxon>Ascomycota</taxon>
        <taxon>Pezizomycotina</taxon>
        <taxon>Dothideomycetes</taxon>
        <taxon>Dothideomycetes incertae sedis</taxon>
        <taxon>Phaeotrichales</taxon>
        <taxon>Phaeotrichaceae</taxon>
        <taxon>Trichodelitschia</taxon>
    </lineage>
</organism>
<sequence>MPEKAMSYNDRRCFHNLIYLVDSGDTHAAEWPTGKLQDELSLHSGPDSSYDEPWSSRSRCLRFQNSTERYCVYTSTTFAGGRGISVFTTPERAAQIARLPAFTDPEVLHGVNHEPNPPYEARTLPGRGIGLIANRTLHRGDHIFSNTPVLLVQESISEDFFLKDHGPFHAEAVERLPERSRAAFMNLCGHFGGDPVQDIINTNSFEVVMFDDEDDVPFNMVVSEISRLNHACRPNAHYVFDNTTLTHRVHALRTIQPGEELTISYIDPVLPRAVRLESLKHSWGFKCSCKHCRLPDDEAAISDARIARIQNLTEELKNYESTARASPESAVELVDLYEEERLWAPIAEAYTLAALEWNGDGNVGTARVFAKAAVESGLLYGGRADDDVREMERLVEDPTTHWSWGLRGRTRIKGDIPE</sequence>
<dbReference type="EMBL" id="ML996691">
    <property type="protein sequence ID" value="KAF2402643.1"/>
    <property type="molecule type" value="Genomic_DNA"/>
</dbReference>
<dbReference type="InterPro" id="IPR053185">
    <property type="entry name" value="SET_domain_protein"/>
</dbReference>
<dbReference type="InterPro" id="IPR046341">
    <property type="entry name" value="SET_dom_sf"/>
</dbReference>
<proteinExistence type="predicted"/>
<accession>A0A6G1I2W0</accession>
<dbReference type="Pfam" id="PF00856">
    <property type="entry name" value="SET"/>
    <property type="match status" value="1"/>
</dbReference>
<dbReference type="PROSITE" id="PS50280">
    <property type="entry name" value="SET"/>
    <property type="match status" value="1"/>
</dbReference>
<dbReference type="Proteomes" id="UP000799640">
    <property type="component" value="Unassembled WGS sequence"/>
</dbReference>
<keyword evidence="3" id="KW-1185">Reference proteome</keyword>
<evidence type="ECO:0000259" key="1">
    <source>
        <dbReference type="PROSITE" id="PS50280"/>
    </source>
</evidence>